<keyword evidence="4" id="KW-0040">ANK repeat</keyword>
<dbReference type="GO" id="GO:0005634">
    <property type="term" value="C:nucleus"/>
    <property type="evidence" value="ECO:0007669"/>
    <property type="project" value="UniProtKB-SubCell"/>
</dbReference>
<reference evidence="8 9" key="1">
    <citation type="submission" date="2019-03" db="EMBL/GenBank/DDBJ databases">
        <title>Sequencing 23 genomes of Wallemia ichthyophaga.</title>
        <authorList>
            <person name="Gostincar C."/>
        </authorList>
    </citation>
    <scope>NUCLEOTIDE SEQUENCE [LARGE SCALE GENOMIC DNA]</scope>
    <source>
        <strain evidence="8 9">EXF-6200</strain>
    </source>
</reference>
<name>A0A4T0IN82_WALIC</name>
<proteinExistence type="predicted"/>
<keyword evidence="6" id="KW-0175">Coiled coil</keyword>
<keyword evidence="2" id="KW-0597">Phosphoprotein</keyword>
<organism evidence="8 9">
    <name type="scientific">Wallemia ichthyophaga</name>
    <dbReference type="NCBI Taxonomy" id="245174"/>
    <lineage>
        <taxon>Eukaryota</taxon>
        <taxon>Fungi</taxon>
        <taxon>Dikarya</taxon>
        <taxon>Basidiomycota</taxon>
        <taxon>Wallemiomycotina</taxon>
        <taxon>Wallemiomycetes</taxon>
        <taxon>Wallemiales</taxon>
        <taxon>Wallemiaceae</taxon>
        <taxon>Wallemia</taxon>
    </lineage>
</organism>
<dbReference type="PANTHER" id="PTHR15263">
    <property type="entry name" value="I-KAPPA-B-LIKE PROTEIN IKBL"/>
    <property type="match status" value="1"/>
</dbReference>
<dbReference type="InterPro" id="IPR038753">
    <property type="entry name" value="NFKBIL1"/>
</dbReference>
<feature type="region of interest" description="Disordered" evidence="7">
    <location>
        <begin position="37"/>
        <end position="62"/>
    </location>
</feature>
<gene>
    <name evidence="8" type="ORF">E3P86_03351</name>
</gene>
<comment type="subcellular location">
    <subcellularLocation>
        <location evidence="1">Nucleus</location>
    </subcellularLocation>
</comment>
<dbReference type="GO" id="GO:0043124">
    <property type="term" value="P:negative regulation of canonical NF-kappaB signal transduction"/>
    <property type="evidence" value="ECO:0007669"/>
    <property type="project" value="InterPro"/>
</dbReference>
<evidence type="ECO:0000256" key="5">
    <source>
        <dbReference type="ARBA" id="ARBA00023242"/>
    </source>
</evidence>
<keyword evidence="5" id="KW-0539">Nucleus</keyword>
<evidence type="ECO:0000313" key="9">
    <source>
        <dbReference type="Proteomes" id="UP000310689"/>
    </source>
</evidence>
<sequence length="275" mass="32188">MTGRLKFKKSSNQSDSEIFDKTKEKFKRRCTRISPPRYAYLDEPISPPRKTRRRRWNGDDADAEEEEFNAKLYDVGGEDGAFEAYVPPRWRGGESYTSYLDTFSNDSDDDERYAENIRQKMWEKSHPGEAQHAREFAKMKSDRRNITSRAKYAARDEIHSEQAEQAAKQINEAEKQAEAKRQSFRSFWLNTPSKITSSNIKYPSFDGCISESSVSSFLQLSHLRASDKKRVVRDVMRIFHPDKFVRYESQIPTQEYDSIKEKVSMIARILIHLLE</sequence>
<evidence type="ECO:0000256" key="3">
    <source>
        <dbReference type="ARBA" id="ARBA00022737"/>
    </source>
</evidence>
<keyword evidence="3" id="KW-0677">Repeat</keyword>
<evidence type="ECO:0000256" key="7">
    <source>
        <dbReference type="SAM" id="MobiDB-lite"/>
    </source>
</evidence>
<evidence type="ECO:0000256" key="4">
    <source>
        <dbReference type="ARBA" id="ARBA00023043"/>
    </source>
</evidence>
<evidence type="ECO:0000256" key="6">
    <source>
        <dbReference type="SAM" id="Coils"/>
    </source>
</evidence>
<dbReference type="EMBL" id="SPOI01000234">
    <property type="protein sequence ID" value="TIB31330.1"/>
    <property type="molecule type" value="Genomic_DNA"/>
</dbReference>
<protein>
    <submittedName>
        <fullName evidence="8">Uncharacterized protein</fullName>
    </submittedName>
</protein>
<dbReference type="Proteomes" id="UP000310689">
    <property type="component" value="Unassembled WGS sequence"/>
</dbReference>
<feature type="coiled-coil region" evidence="6">
    <location>
        <begin position="156"/>
        <end position="183"/>
    </location>
</feature>
<accession>A0A4T0IN82</accession>
<evidence type="ECO:0000313" key="8">
    <source>
        <dbReference type="EMBL" id="TIB31330.1"/>
    </source>
</evidence>
<evidence type="ECO:0000256" key="2">
    <source>
        <dbReference type="ARBA" id="ARBA00022553"/>
    </source>
</evidence>
<dbReference type="PANTHER" id="PTHR15263:SF1">
    <property type="entry name" value="NF-KAPPA-B INHIBITOR-LIKE PROTEIN 1"/>
    <property type="match status" value="1"/>
</dbReference>
<dbReference type="AlphaFoldDB" id="A0A4T0IN82"/>
<evidence type="ECO:0000256" key="1">
    <source>
        <dbReference type="ARBA" id="ARBA00004123"/>
    </source>
</evidence>
<comment type="caution">
    <text evidence="8">The sequence shown here is derived from an EMBL/GenBank/DDBJ whole genome shotgun (WGS) entry which is preliminary data.</text>
</comment>